<gene>
    <name evidence="2" type="ORF">GCM10023183_30010</name>
</gene>
<dbReference type="Proteomes" id="UP001501844">
    <property type="component" value="Unassembled WGS sequence"/>
</dbReference>
<comment type="caution">
    <text evidence="2">The sequence shown here is derived from an EMBL/GenBank/DDBJ whole genome shotgun (WGS) entry which is preliminary data.</text>
</comment>
<dbReference type="InterPro" id="IPR001199">
    <property type="entry name" value="Cyt_B5-like_heme/steroid-bd"/>
</dbReference>
<organism evidence="2 3">
    <name type="scientific">Nibribacter koreensis</name>
    <dbReference type="NCBI Taxonomy" id="1084519"/>
    <lineage>
        <taxon>Bacteria</taxon>
        <taxon>Pseudomonadati</taxon>
        <taxon>Bacteroidota</taxon>
        <taxon>Cytophagia</taxon>
        <taxon>Cytophagales</taxon>
        <taxon>Hymenobacteraceae</taxon>
        <taxon>Nibribacter</taxon>
    </lineage>
</organism>
<accession>A0ABP8FV49</accession>
<name>A0ABP8FV49_9BACT</name>
<proteinExistence type="predicted"/>
<dbReference type="Gene3D" id="3.10.120.10">
    <property type="entry name" value="Cytochrome b5-like heme/steroid binding domain"/>
    <property type="match status" value="1"/>
</dbReference>
<sequence>MNETVFGLFSVKQAKNQIKLISTSAHSISTLEINFSMQKEYTKSQLALRNGQDRDEIWVAYLGVIYDVTKSRLWRRGNHYEHWAGQDLTDELKDAPHTEYVFDKFDAIGVLKK</sequence>
<evidence type="ECO:0000313" key="2">
    <source>
        <dbReference type="EMBL" id="GAA4311363.1"/>
    </source>
</evidence>
<reference evidence="3" key="1">
    <citation type="journal article" date="2019" name="Int. J. Syst. Evol. Microbiol.">
        <title>The Global Catalogue of Microorganisms (GCM) 10K type strain sequencing project: providing services to taxonomists for standard genome sequencing and annotation.</title>
        <authorList>
            <consortium name="The Broad Institute Genomics Platform"/>
            <consortium name="The Broad Institute Genome Sequencing Center for Infectious Disease"/>
            <person name="Wu L."/>
            <person name="Ma J."/>
        </authorList>
    </citation>
    <scope>NUCLEOTIDE SEQUENCE [LARGE SCALE GENOMIC DNA]</scope>
    <source>
        <strain evidence="3">JCM 17917</strain>
    </source>
</reference>
<keyword evidence="3" id="KW-1185">Reference proteome</keyword>
<protein>
    <recommendedName>
        <fullName evidence="1">Cytochrome b5 heme-binding domain-containing protein</fullName>
    </recommendedName>
</protein>
<dbReference type="InterPro" id="IPR036400">
    <property type="entry name" value="Cyt_B5-like_heme/steroid_sf"/>
</dbReference>
<feature type="domain" description="Cytochrome b5 heme-binding" evidence="1">
    <location>
        <begin position="41"/>
        <end position="112"/>
    </location>
</feature>
<evidence type="ECO:0000313" key="3">
    <source>
        <dbReference type="Proteomes" id="UP001501844"/>
    </source>
</evidence>
<dbReference type="SMART" id="SM01117">
    <property type="entry name" value="Cyt-b5"/>
    <property type="match status" value="1"/>
</dbReference>
<dbReference type="Pfam" id="PF00173">
    <property type="entry name" value="Cyt-b5"/>
    <property type="match status" value="1"/>
</dbReference>
<evidence type="ECO:0000259" key="1">
    <source>
        <dbReference type="SMART" id="SM01117"/>
    </source>
</evidence>
<dbReference type="SUPFAM" id="SSF55856">
    <property type="entry name" value="Cytochrome b5-like heme/steroid binding domain"/>
    <property type="match status" value="1"/>
</dbReference>
<dbReference type="EMBL" id="BAABGX010000002">
    <property type="protein sequence ID" value="GAA4311363.1"/>
    <property type="molecule type" value="Genomic_DNA"/>
</dbReference>